<dbReference type="InterPro" id="IPR051794">
    <property type="entry name" value="PG_Endopeptidase_C40"/>
</dbReference>
<evidence type="ECO:0000256" key="2">
    <source>
        <dbReference type="ARBA" id="ARBA00022670"/>
    </source>
</evidence>
<feature type="signal peptide" evidence="6">
    <location>
        <begin position="1"/>
        <end position="31"/>
    </location>
</feature>
<dbReference type="PROSITE" id="PS51935">
    <property type="entry name" value="NLPC_P60"/>
    <property type="match status" value="1"/>
</dbReference>
<sequence>MGQRGARTLVSCLSALLVGVVALCMAWPAGADPAPRSPDQLLARYTSLGREAEKASEAMHSAQIDLDRRQAELRSADAAVASANKQLAALSGRLDALQSRVDTLVRASYRGARVNRLYAVLVSDSPQSLLDQMSGLEMLSRQTAADVRAYRAASASAATARAQAEKARESASAAVAAVDRTRAGLQAKQSDLQLNIAQVKAVYESLTGKQLAALRGPDITFDRSLIPRGTAPWVVAVQAALTRIGDPYVWGATGPSQFDCSGLMVWAYKQAGETLPRSSEAQLGGGTPVDRKDLRPGDLIIYYDDASHVGMYVGDGYVVHASTFGVPVKVVPVDQAGPYKAARRY</sequence>
<evidence type="ECO:0000256" key="1">
    <source>
        <dbReference type="ARBA" id="ARBA00007074"/>
    </source>
</evidence>
<dbReference type="Proteomes" id="UP001597068">
    <property type="component" value="Unassembled WGS sequence"/>
</dbReference>
<dbReference type="InterPro" id="IPR038765">
    <property type="entry name" value="Papain-like_cys_pep_sf"/>
</dbReference>
<evidence type="ECO:0000256" key="6">
    <source>
        <dbReference type="SAM" id="SignalP"/>
    </source>
</evidence>
<feature type="domain" description="NlpC/P60" evidence="7">
    <location>
        <begin position="230"/>
        <end position="345"/>
    </location>
</feature>
<keyword evidence="6" id="KW-0732">Signal</keyword>
<dbReference type="Gene3D" id="3.90.1720.10">
    <property type="entry name" value="endopeptidase domain like (from Nostoc punctiforme)"/>
    <property type="match status" value="1"/>
</dbReference>
<comment type="similarity">
    <text evidence="1">Belongs to the peptidase C40 family.</text>
</comment>
<dbReference type="Pfam" id="PF00877">
    <property type="entry name" value="NLPC_P60"/>
    <property type="match status" value="1"/>
</dbReference>
<reference evidence="9" key="1">
    <citation type="journal article" date="2019" name="Int. J. Syst. Evol. Microbiol.">
        <title>The Global Catalogue of Microorganisms (GCM) 10K type strain sequencing project: providing services to taxonomists for standard genome sequencing and annotation.</title>
        <authorList>
            <consortium name="The Broad Institute Genomics Platform"/>
            <consortium name="The Broad Institute Genome Sequencing Center for Infectious Disease"/>
            <person name="Wu L."/>
            <person name="Ma J."/>
        </authorList>
    </citation>
    <scope>NUCLEOTIDE SEQUENCE [LARGE SCALE GENOMIC DNA]</scope>
    <source>
        <strain evidence="9">CCUG 50873</strain>
    </source>
</reference>
<name>A0ABW3GDF2_9NOCA</name>
<gene>
    <name evidence="8" type="ORF">ACFQ04_15135</name>
</gene>
<keyword evidence="5" id="KW-0175">Coiled coil</keyword>
<keyword evidence="4" id="KW-0788">Thiol protease</keyword>
<feature type="coiled-coil region" evidence="5">
    <location>
        <begin position="66"/>
        <end position="107"/>
    </location>
</feature>
<dbReference type="InterPro" id="IPR000064">
    <property type="entry name" value="NLP_P60_dom"/>
</dbReference>
<evidence type="ECO:0000259" key="7">
    <source>
        <dbReference type="PROSITE" id="PS51935"/>
    </source>
</evidence>
<keyword evidence="3" id="KW-0378">Hydrolase</keyword>
<evidence type="ECO:0000313" key="8">
    <source>
        <dbReference type="EMBL" id="MFD0927071.1"/>
    </source>
</evidence>
<organism evidence="8 9">
    <name type="scientific">Williamsia deligens</name>
    <dbReference type="NCBI Taxonomy" id="321325"/>
    <lineage>
        <taxon>Bacteria</taxon>
        <taxon>Bacillati</taxon>
        <taxon>Actinomycetota</taxon>
        <taxon>Actinomycetes</taxon>
        <taxon>Mycobacteriales</taxon>
        <taxon>Nocardiaceae</taxon>
        <taxon>Williamsia</taxon>
    </lineage>
</organism>
<dbReference type="PANTHER" id="PTHR47359:SF3">
    <property type="entry name" value="NLP_P60 DOMAIN-CONTAINING PROTEIN-RELATED"/>
    <property type="match status" value="1"/>
</dbReference>
<keyword evidence="2" id="KW-0645">Protease</keyword>
<evidence type="ECO:0000256" key="4">
    <source>
        <dbReference type="ARBA" id="ARBA00022807"/>
    </source>
</evidence>
<proteinExistence type="inferred from homology"/>
<keyword evidence="9" id="KW-1185">Reference proteome</keyword>
<accession>A0ABW3GDF2</accession>
<dbReference type="SUPFAM" id="SSF54001">
    <property type="entry name" value="Cysteine proteinases"/>
    <property type="match status" value="1"/>
</dbReference>
<dbReference type="PANTHER" id="PTHR47359">
    <property type="entry name" value="PEPTIDOGLYCAN DL-ENDOPEPTIDASE CWLO"/>
    <property type="match status" value="1"/>
</dbReference>
<dbReference type="RefSeq" id="WP_372505456.1">
    <property type="nucleotide sequence ID" value="NZ_BAAAMO010000006.1"/>
</dbReference>
<feature type="chain" id="PRO_5045615011" evidence="6">
    <location>
        <begin position="32"/>
        <end position="345"/>
    </location>
</feature>
<dbReference type="Gene3D" id="6.10.250.3150">
    <property type="match status" value="1"/>
</dbReference>
<evidence type="ECO:0000256" key="3">
    <source>
        <dbReference type="ARBA" id="ARBA00022801"/>
    </source>
</evidence>
<comment type="caution">
    <text evidence="8">The sequence shown here is derived from an EMBL/GenBank/DDBJ whole genome shotgun (WGS) entry which is preliminary data.</text>
</comment>
<protein>
    <submittedName>
        <fullName evidence="8">NlpC/P60 family protein</fullName>
    </submittedName>
</protein>
<dbReference type="EMBL" id="JBHTIL010000002">
    <property type="protein sequence ID" value="MFD0927071.1"/>
    <property type="molecule type" value="Genomic_DNA"/>
</dbReference>
<evidence type="ECO:0000313" key="9">
    <source>
        <dbReference type="Proteomes" id="UP001597068"/>
    </source>
</evidence>
<evidence type="ECO:0000256" key="5">
    <source>
        <dbReference type="SAM" id="Coils"/>
    </source>
</evidence>